<evidence type="ECO:0000313" key="8">
    <source>
        <dbReference type="EMBL" id="TFB80398.1"/>
    </source>
</evidence>
<sequence>MVTTTSSIRTAKAVQTPEPEGPSGGARRGKRKFPVGVLFILPAFLFIFVFMLYPLVSSGYMSLTEYNFVYDDTPKFIGLDNYFAAFQDTQFMTALSNTFVFGIFYFVIVMVASLAIALLLFQKVRFNSFYRSAIFVPIVVPLSLAALVFLWILQPNYGLLNYFLGDVLGLHFLTQPWLSNGTTAMGSIIVLSAWASIGFVTILFLAGLQGISPDTLEAAEMDGARGLKKIFFIVLPSLRETYILTGTWTIIHALKVFVEPMVMTDGGPGTSTLVVYQQVYLTAFTYFDMGYASAMGYILGLIILILVVLNFFIGRIRAGKDA</sequence>
<keyword evidence="3" id="KW-1003">Cell membrane</keyword>
<dbReference type="GO" id="GO:0055085">
    <property type="term" value="P:transmembrane transport"/>
    <property type="evidence" value="ECO:0007669"/>
    <property type="project" value="InterPro"/>
</dbReference>
<dbReference type="PANTHER" id="PTHR30193">
    <property type="entry name" value="ABC TRANSPORTER PERMEASE PROTEIN"/>
    <property type="match status" value="1"/>
</dbReference>
<evidence type="ECO:0000256" key="6">
    <source>
        <dbReference type="ARBA" id="ARBA00023136"/>
    </source>
</evidence>
<dbReference type="RefSeq" id="WP_104096254.1">
    <property type="nucleotide sequence ID" value="NZ_JACHBP010000001.1"/>
</dbReference>
<protein>
    <submittedName>
        <fullName evidence="8">Sugar ABC transporter permease</fullName>
    </submittedName>
</protein>
<keyword evidence="9" id="KW-1185">Reference proteome</keyword>
<reference evidence="8 9" key="1">
    <citation type="submission" date="2019-03" db="EMBL/GenBank/DDBJ databases">
        <title>Genomics of glacier-inhabiting Cryobacterium strains.</title>
        <authorList>
            <person name="Liu Q."/>
            <person name="Xin Y.-H."/>
        </authorList>
    </citation>
    <scope>NUCLEOTIDE SEQUENCE [LARGE SCALE GENOMIC DNA]</scope>
    <source>
        <strain evidence="8 9">CGMCC 1.10440</strain>
    </source>
</reference>
<keyword evidence="2 7" id="KW-0813">Transport</keyword>
<feature type="transmembrane region" description="Helical" evidence="7">
    <location>
        <begin position="190"/>
        <end position="211"/>
    </location>
</feature>
<dbReference type="AlphaFoldDB" id="A0A4V3I9Q6"/>
<dbReference type="GO" id="GO:0005886">
    <property type="term" value="C:plasma membrane"/>
    <property type="evidence" value="ECO:0007669"/>
    <property type="project" value="UniProtKB-SubCell"/>
</dbReference>
<dbReference type="Pfam" id="PF00528">
    <property type="entry name" value="BPD_transp_1"/>
    <property type="match status" value="1"/>
</dbReference>
<dbReference type="Proteomes" id="UP000298488">
    <property type="component" value="Unassembled WGS sequence"/>
</dbReference>
<dbReference type="OrthoDB" id="145927at2"/>
<dbReference type="InterPro" id="IPR000515">
    <property type="entry name" value="MetI-like"/>
</dbReference>
<gene>
    <name evidence="8" type="ORF">E3N84_10375</name>
</gene>
<dbReference type="PANTHER" id="PTHR30193:SF37">
    <property type="entry name" value="INNER MEMBRANE ABC TRANSPORTER PERMEASE PROTEIN YCJO"/>
    <property type="match status" value="1"/>
</dbReference>
<feature type="transmembrane region" description="Helical" evidence="7">
    <location>
        <begin position="35"/>
        <end position="56"/>
    </location>
</feature>
<dbReference type="PROSITE" id="PS50928">
    <property type="entry name" value="ABC_TM1"/>
    <property type="match status" value="1"/>
</dbReference>
<evidence type="ECO:0000256" key="1">
    <source>
        <dbReference type="ARBA" id="ARBA00004651"/>
    </source>
</evidence>
<comment type="similarity">
    <text evidence="7">Belongs to the binding-protein-dependent transport system permease family.</text>
</comment>
<accession>A0A4V3I9Q6</accession>
<dbReference type="SUPFAM" id="SSF161098">
    <property type="entry name" value="MetI-like"/>
    <property type="match status" value="1"/>
</dbReference>
<evidence type="ECO:0000256" key="5">
    <source>
        <dbReference type="ARBA" id="ARBA00022989"/>
    </source>
</evidence>
<dbReference type="Gene3D" id="1.10.3720.10">
    <property type="entry name" value="MetI-like"/>
    <property type="match status" value="1"/>
</dbReference>
<keyword evidence="4 7" id="KW-0812">Transmembrane</keyword>
<evidence type="ECO:0000313" key="9">
    <source>
        <dbReference type="Proteomes" id="UP000298488"/>
    </source>
</evidence>
<comment type="caution">
    <text evidence="8">The sequence shown here is derived from an EMBL/GenBank/DDBJ whole genome shotgun (WGS) entry which is preliminary data.</text>
</comment>
<dbReference type="EMBL" id="SOFI01000003">
    <property type="protein sequence ID" value="TFB80398.1"/>
    <property type="molecule type" value="Genomic_DNA"/>
</dbReference>
<evidence type="ECO:0000256" key="4">
    <source>
        <dbReference type="ARBA" id="ARBA00022692"/>
    </source>
</evidence>
<keyword evidence="6 7" id="KW-0472">Membrane</keyword>
<evidence type="ECO:0000256" key="7">
    <source>
        <dbReference type="RuleBase" id="RU363032"/>
    </source>
</evidence>
<dbReference type="CDD" id="cd06261">
    <property type="entry name" value="TM_PBP2"/>
    <property type="match status" value="1"/>
</dbReference>
<evidence type="ECO:0000256" key="3">
    <source>
        <dbReference type="ARBA" id="ARBA00022475"/>
    </source>
</evidence>
<dbReference type="InterPro" id="IPR051393">
    <property type="entry name" value="ABC_transporter_permease"/>
</dbReference>
<keyword evidence="5 7" id="KW-1133">Transmembrane helix</keyword>
<dbReference type="InterPro" id="IPR035906">
    <property type="entry name" value="MetI-like_sf"/>
</dbReference>
<proteinExistence type="inferred from homology"/>
<name>A0A4V3I9Q6_9MICO</name>
<feature type="transmembrane region" description="Helical" evidence="7">
    <location>
        <begin position="133"/>
        <end position="153"/>
    </location>
</feature>
<evidence type="ECO:0000256" key="2">
    <source>
        <dbReference type="ARBA" id="ARBA00022448"/>
    </source>
</evidence>
<feature type="transmembrane region" description="Helical" evidence="7">
    <location>
        <begin position="99"/>
        <end position="121"/>
    </location>
</feature>
<feature type="transmembrane region" description="Helical" evidence="7">
    <location>
        <begin position="294"/>
        <end position="313"/>
    </location>
</feature>
<organism evidence="8 9">
    <name type="scientific">Terrimesophilobacter mesophilus</name>
    <dbReference type="NCBI Taxonomy" id="433647"/>
    <lineage>
        <taxon>Bacteria</taxon>
        <taxon>Bacillati</taxon>
        <taxon>Actinomycetota</taxon>
        <taxon>Actinomycetes</taxon>
        <taxon>Micrococcales</taxon>
        <taxon>Microbacteriaceae</taxon>
        <taxon>Terrimesophilobacter</taxon>
    </lineage>
</organism>
<comment type="subcellular location">
    <subcellularLocation>
        <location evidence="1 7">Cell membrane</location>
        <topology evidence="1 7">Multi-pass membrane protein</topology>
    </subcellularLocation>
</comment>